<dbReference type="Pfam" id="PF13454">
    <property type="entry name" value="NAD_binding_9"/>
    <property type="match status" value="1"/>
</dbReference>
<evidence type="ECO:0000313" key="3">
    <source>
        <dbReference type="EMBL" id="CAH2400749.1"/>
    </source>
</evidence>
<keyword evidence="4" id="KW-1185">Reference proteome</keyword>
<dbReference type="SUPFAM" id="SSF51905">
    <property type="entry name" value="FAD/NAD(P)-binding domain"/>
    <property type="match status" value="1"/>
</dbReference>
<dbReference type="InterPro" id="IPR038732">
    <property type="entry name" value="HpyO/CreE_NAD-binding"/>
</dbReference>
<protein>
    <recommendedName>
        <fullName evidence="2">FAD-dependent urate hydroxylase HpyO/Asp monooxygenase CreE-like FAD/NAD(P)-binding domain-containing protein</fullName>
    </recommendedName>
</protein>
<organism evidence="3 4">
    <name type="scientific">Mesorhizobium escarrei</name>
    <dbReference type="NCBI Taxonomy" id="666018"/>
    <lineage>
        <taxon>Bacteria</taxon>
        <taxon>Pseudomonadati</taxon>
        <taxon>Pseudomonadota</taxon>
        <taxon>Alphaproteobacteria</taxon>
        <taxon>Hyphomicrobiales</taxon>
        <taxon>Phyllobacteriaceae</taxon>
        <taxon>Mesorhizobium</taxon>
    </lineage>
</organism>
<sequence>MAAHLLRSGNAGLEITIIEKRASLGRGLAYSTDLPEHVLNVRAANMSAFADDPDHFARWLKARNIPIDDPTTYFAPRRLYGEHLGELLTEPRQKGGPRLRIVDEECVELFQRNGYLELRLANGSSIVAQQCILATGHDVQRTAAGRCLHPRKSSNPPCPDRPIAS</sequence>
<dbReference type="InterPro" id="IPR036188">
    <property type="entry name" value="FAD/NAD-bd_sf"/>
</dbReference>
<dbReference type="PANTHER" id="PTHR40254:SF1">
    <property type="entry name" value="BLR0577 PROTEIN"/>
    <property type="match status" value="1"/>
</dbReference>
<evidence type="ECO:0000256" key="1">
    <source>
        <dbReference type="SAM" id="MobiDB-lite"/>
    </source>
</evidence>
<reference evidence="3 4" key="1">
    <citation type="submission" date="2022-03" db="EMBL/GenBank/DDBJ databases">
        <authorList>
            <person name="Brunel B."/>
        </authorList>
    </citation>
    <scope>NUCLEOTIDE SEQUENCE [LARGE SCALE GENOMIC DNA]</scope>
    <source>
        <strain evidence="3">STM5069sample</strain>
    </source>
</reference>
<feature type="region of interest" description="Disordered" evidence="1">
    <location>
        <begin position="145"/>
        <end position="165"/>
    </location>
</feature>
<dbReference type="PANTHER" id="PTHR40254">
    <property type="entry name" value="BLR0577 PROTEIN"/>
    <property type="match status" value="1"/>
</dbReference>
<gene>
    <name evidence="3" type="ORF">MES5069_270026</name>
</gene>
<dbReference type="EMBL" id="CAKXZT010000121">
    <property type="protein sequence ID" value="CAH2400749.1"/>
    <property type="molecule type" value="Genomic_DNA"/>
</dbReference>
<feature type="domain" description="FAD-dependent urate hydroxylase HpyO/Asp monooxygenase CreE-like FAD/NAD(P)-binding" evidence="2">
    <location>
        <begin position="1"/>
        <end position="137"/>
    </location>
</feature>
<dbReference type="InterPro" id="IPR052189">
    <property type="entry name" value="L-asp_N-monooxygenase_NS-form"/>
</dbReference>
<comment type="caution">
    <text evidence="3">The sequence shown here is derived from an EMBL/GenBank/DDBJ whole genome shotgun (WGS) entry which is preliminary data.</text>
</comment>
<feature type="compositionally biased region" description="Pro residues" evidence="1">
    <location>
        <begin position="156"/>
        <end position="165"/>
    </location>
</feature>
<dbReference type="Proteomes" id="UP001153050">
    <property type="component" value="Unassembled WGS sequence"/>
</dbReference>
<evidence type="ECO:0000259" key="2">
    <source>
        <dbReference type="Pfam" id="PF13454"/>
    </source>
</evidence>
<name>A0ABM9DX38_9HYPH</name>
<evidence type="ECO:0000313" key="4">
    <source>
        <dbReference type="Proteomes" id="UP001153050"/>
    </source>
</evidence>
<accession>A0ABM9DX38</accession>
<proteinExistence type="predicted"/>